<evidence type="ECO:0000313" key="1">
    <source>
        <dbReference type="EMBL" id="KAK3239847.1"/>
    </source>
</evidence>
<organism evidence="1 2">
    <name type="scientific">Cymbomonas tetramitiformis</name>
    <dbReference type="NCBI Taxonomy" id="36881"/>
    <lineage>
        <taxon>Eukaryota</taxon>
        <taxon>Viridiplantae</taxon>
        <taxon>Chlorophyta</taxon>
        <taxon>Pyramimonadophyceae</taxon>
        <taxon>Pyramimonadales</taxon>
        <taxon>Pyramimonadaceae</taxon>
        <taxon>Cymbomonas</taxon>
    </lineage>
</organism>
<evidence type="ECO:0000313" key="2">
    <source>
        <dbReference type="Proteomes" id="UP001190700"/>
    </source>
</evidence>
<dbReference type="Pfam" id="PF10294">
    <property type="entry name" value="Methyltransf_16"/>
    <property type="match status" value="1"/>
</dbReference>
<dbReference type="Gene3D" id="3.40.50.150">
    <property type="entry name" value="Vaccinia Virus protein VP39"/>
    <property type="match status" value="1"/>
</dbReference>
<accession>A0AAE0BQF1</accession>
<dbReference type="AlphaFoldDB" id="A0AAE0BQF1"/>
<name>A0AAE0BQF1_9CHLO</name>
<keyword evidence="2" id="KW-1185">Reference proteome</keyword>
<proteinExistence type="predicted"/>
<protein>
    <submittedName>
        <fullName evidence="1">Uncharacterized protein</fullName>
    </submittedName>
</protein>
<dbReference type="PANTHER" id="PTHR14614">
    <property type="entry name" value="HEPATOCELLULAR CARCINOMA-ASSOCIATED ANTIGEN"/>
    <property type="match status" value="1"/>
</dbReference>
<dbReference type="InterPro" id="IPR029063">
    <property type="entry name" value="SAM-dependent_MTases_sf"/>
</dbReference>
<comment type="caution">
    <text evidence="1">The sequence shown here is derived from an EMBL/GenBank/DDBJ whole genome shotgun (WGS) entry which is preliminary data.</text>
</comment>
<sequence length="293" mass="32457">MGGKKRHTSSLDQSSPSTEGNFTRNFVIVEQDVCGTVFSLLTRDMMDMTRYSVSQSATSSCENMVSLDEEGRPTIPLDMFNPLTWANETRTAEISFQDLRVRVLAGAGQGGRIWPSTPLICQYLQTTFAEASDDATRDCRVLELGGGIGLGGLYAAALSQRLQVTVSDNVPLMLQLAKANVALNRSKFHNDVEVKHLDWDALSGESDDVYEVIIGSDIVYEGVNVENLWNAISALLVGTPGARFVMSHQRRCEDGQEDPWLVHFCNQAGTARFSKTCEFSFEGDLFLYAWERM</sequence>
<dbReference type="Proteomes" id="UP001190700">
    <property type="component" value="Unassembled WGS sequence"/>
</dbReference>
<reference evidence="1 2" key="1">
    <citation type="journal article" date="2015" name="Genome Biol. Evol.">
        <title>Comparative Genomics of a Bacterivorous Green Alga Reveals Evolutionary Causalities and Consequences of Phago-Mixotrophic Mode of Nutrition.</title>
        <authorList>
            <person name="Burns J.A."/>
            <person name="Paasch A."/>
            <person name="Narechania A."/>
            <person name="Kim E."/>
        </authorList>
    </citation>
    <scope>NUCLEOTIDE SEQUENCE [LARGE SCALE GENOMIC DNA]</scope>
    <source>
        <strain evidence="1 2">PLY_AMNH</strain>
    </source>
</reference>
<dbReference type="InterPro" id="IPR019410">
    <property type="entry name" value="Methyltransf_16"/>
</dbReference>
<dbReference type="SUPFAM" id="SSF53335">
    <property type="entry name" value="S-adenosyl-L-methionine-dependent methyltransferases"/>
    <property type="match status" value="1"/>
</dbReference>
<dbReference type="EMBL" id="LGRX02033803">
    <property type="protein sequence ID" value="KAK3239847.1"/>
    <property type="molecule type" value="Genomic_DNA"/>
</dbReference>
<gene>
    <name evidence="1" type="ORF">CYMTET_50255</name>
</gene>
<dbReference type="PANTHER" id="PTHR14614:SF163">
    <property type="entry name" value="METHYLTRANSFERASE SMALL DOMAIN-CONTAINING PROTEIN"/>
    <property type="match status" value="1"/>
</dbReference>